<name>A0AAD6ZBI9_9AGAR</name>
<protein>
    <submittedName>
        <fullName evidence="3">Uncharacterized protein</fullName>
    </submittedName>
</protein>
<evidence type="ECO:0000256" key="1">
    <source>
        <dbReference type="SAM" id="MobiDB-lite"/>
    </source>
</evidence>
<evidence type="ECO:0000256" key="2">
    <source>
        <dbReference type="SAM" id="Phobius"/>
    </source>
</evidence>
<sequence>MALVLTTAVLPPIVPYGSPLTRVVHSPTQSATTFPTPSIAPFHKSGVASPASLSATTVDVLLILAIIVALSGTCVIVWLCFRQRTRMPTRPSEQAPQKDPEIATSTPKIMQETHIVPNTWDSSHAFWVKRVMHIPDPITTTQTRMNEGLLSEVPKVWRILGRPNVATEDSEPEYDEAISDRRKTAT</sequence>
<keyword evidence="2" id="KW-0812">Transmembrane</keyword>
<organism evidence="3 4">
    <name type="scientific">Mycena albidolilacea</name>
    <dbReference type="NCBI Taxonomy" id="1033008"/>
    <lineage>
        <taxon>Eukaryota</taxon>
        <taxon>Fungi</taxon>
        <taxon>Dikarya</taxon>
        <taxon>Basidiomycota</taxon>
        <taxon>Agaricomycotina</taxon>
        <taxon>Agaricomycetes</taxon>
        <taxon>Agaricomycetidae</taxon>
        <taxon>Agaricales</taxon>
        <taxon>Marasmiineae</taxon>
        <taxon>Mycenaceae</taxon>
        <taxon>Mycena</taxon>
    </lineage>
</organism>
<evidence type="ECO:0000313" key="4">
    <source>
        <dbReference type="Proteomes" id="UP001218218"/>
    </source>
</evidence>
<feature type="transmembrane region" description="Helical" evidence="2">
    <location>
        <begin position="60"/>
        <end position="81"/>
    </location>
</feature>
<accession>A0AAD6ZBI9</accession>
<evidence type="ECO:0000313" key="3">
    <source>
        <dbReference type="EMBL" id="KAJ7315017.1"/>
    </source>
</evidence>
<dbReference type="AlphaFoldDB" id="A0AAD6ZBI9"/>
<dbReference type="Proteomes" id="UP001218218">
    <property type="component" value="Unassembled WGS sequence"/>
</dbReference>
<comment type="caution">
    <text evidence="3">The sequence shown here is derived from an EMBL/GenBank/DDBJ whole genome shotgun (WGS) entry which is preliminary data.</text>
</comment>
<dbReference type="EMBL" id="JARIHO010000064">
    <property type="protein sequence ID" value="KAJ7315017.1"/>
    <property type="molecule type" value="Genomic_DNA"/>
</dbReference>
<feature type="compositionally biased region" description="Acidic residues" evidence="1">
    <location>
        <begin position="168"/>
        <end position="177"/>
    </location>
</feature>
<keyword evidence="2" id="KW-1133">Transmembrane helix</keyword>
<gene>
    <name evidence="3" type="ORF">DFH08DRAFT_425362</name>
</gene>
<proteinExistence type="predicted"/>
<keyword evidence="2" id="KW-0472">Membrane</keyword>
<reference evidence="3" key="1">
    <citation type="submission" date="2023-03" db="EMBL/GenBank/DDBJ databases">
        <title>Massive genome expansion in bonnet fungi (Mycena s.s.) driven by repeated elements and novel gene families across ecological guilds.</title>
        <authorList>
            <consortium name="Lawrence Berkeley National Laboratory"/>
            <person name="Harder C.B."/>
            <person name="Miyauchi S."/>
            <person name="Viragh M."/>
            <person name="Kuo A."/>
            <person name="Thoen E."/>
            <person name="Andreopoulos B."/>
            <person name="Lu D."/>
            <person name="Skrede I."/>
            <person name="Drula E."/>
            <person name="Henrissat B."/>
            <person name="Morin E."/>
            <person name="Kohler A."/>
            <person name="Barry K."/>
            <person name="LaButti K."/>
            <person name="Morin E."/>
            <person name="Salamov A."/>
            <person name="Lipzen A."/>
            <person name="Mereny Z."/>
            <person name="Hegedus B."/>
            <person name="Baldrian P."/>
            <person name="Stursova M."/>
            <person name="Weitz H."/>
            <person name="Taylor A."/>
            <person name="Grigoriev I.V."/>
            <person name="Nagy L.G."/>
            <person name="Martin F."/>
            <person name="Kauserud H."/>
        </authorList>
    </citation>
    <scope>NUCLEOTIDE SEQUENCE</scope>
    <source>
        <strain evidence="3">CBHHK002</strain>
    </source>
</reference>
<feature type="region of interest" description="Disordered" evidence="1">
    <location>
        <begin position="162"/>
        <end position="186"/>
    </location>
</feature>
<keyword evidence="4" id="KW-1185">Reference proteome</keyword>